<organism evidence="3">
    <name type="scientific">Caenorhabditis remanei</name>
    <name type="common">Caenorhabditis vulgaris</name>
    <dbReference type="NCBI Taxonomy" id="31234"/>
    <lineage>
        <taxon>Eukaryota</taxon>
        <taxon>Metazoa</taxon>
        <taxon>Ecdysozoa</taxon>
        <taxon>Nematoda</taxon>
        <taxon>Chromadorea</taxon>
        <taxon>Rhabditida</taxon>
        <taxon>Rhabditina</taxon>
        <taxon>Rhabditomorpha</taxon>
        <taxon>Rhabditoidea</taxon>
        <taxon>Rhabditidae</taxon>
        <taxon>Peloderinae</taxon>
        <taxon>Caenorhabditis</taxon>
    </lineage>
</organism>
<proteinExistence type="predicted"/>
<dbReference type="PROSITE" id="PS50181">
    <property type="entry name" value="FBOX"/>
    <property type="match status" value="1"/>
</dbReference>
<dbReference type="OrthoDB" id="5842403at2759"/>
<name>E3MHI0_CAERE</name>
<dbReference type="InterPro" id="IPR012885">
    <property type="entry name" value="F-box_Sdz-33"/>
</dbReference>
<dbReference type="Pfam" id="PF07735">
    <property type="entry name" value="FBA_2"/>
    <property type="match status" value="2"/>
</dbReference>
<dbReference type="InParanoid" id="E3MHI0"/>
<accession>E3MHI0</accession>
<dbReference type="FunCoup" id="E3MHI0">
    <property type="interactions" value="1064"/>
</dbReference>
<evidence type="ECO:0000313" key="3">
    <source>
        <dbReference type="Proteomes" id="UP000008281"/>
    </source>
</evidence>
<evidence type="ECO:0000313" key="2">
    <source>
        <dbReference type="EMBL" id="EFP01997.1"/>
    </source>
</evidence>
<evidence type="ECO:0000259" key="1">
    <source>
        <dbReference type="PROSITE" id="PS50181"/>
    </source>
</evidence>
<dbReference type="EMBL" id="DS268445">
    <property type="protein sequence ID" value="EFP01997.1"/>
    <property type="molecule type" value="Genomic_DNA"/>
</dbReference>
<feature type="domain" description="F-box" evidence="1">
    <location>
        <begin position="232"/>
        <end position="284"/>
    </location>
</feature>
<dbReference type="PANTHER" id="PTHR21503">
    <property type="entry name" value="F-BOX-CONTAINING HYPOTHETICAL PROTEIN C.ELEGANS"/>
    <property type="match status" value="1"/>
</dbReference>
<dbReference type="HOGENOM" id="CLU_486843_0_0_1"/>
<dbReference type="Proteomes" id="UP000008281">
    <property type="component" value="Unassembled WGS sequence"/>
</dbReference>
<dbReference type="InterPro" id="IPR001810">
    <property type="entry name" value="F-box_dom"/>
</dbReference>
<keyword evidence="3" id="KW-1185">Reference proteome</keyword>
<dbReference type="AlphaFoldDB" id="E3MHI0"/>
<sequence>MYSDNVIMEWMKLFKIVTELFNFQRHAVTLCLDTFPDQNKTIIDLIRSQLSFAHFFEFDGKIVADQDVEYVLKKINVTEYLDFKCELSNNFQLKLTNNLVKITVADGNWLNYNQLIQLKALELEIKGSEITNRELNAFLISWMSSDIHQDLVHLEIPVSDPDRLDSIFDLPHERIDDDVIRHGKTVKNEVFRMRGGIDIKRNDGATGTIYFTMDGDQLMLNMIVFALFMNKSFPVLKLPRLVLDEILITMRPFELIQFSMTSSKSRIILKYFLRTRVNLKYTLLVNTFNEPKITLFGSDTYFDCQLSSDKLRTGKTEYFEGQNGLKCNRIWAYSENVIMDWMRLFKTVMELFNFQRHVVILCLDTFPDQKKTIIDFMRSQLPSVNYCGFHGKIVTDQDVEYALKNINVTKYLDFKCKLSNNFQLKISNTLEKITVTDGNWLNYNQLIQLKAYELEIKGSKITNVELNAFLISWMLSECHQNLVRLEIQVNDPETRGVILDLPHEIMDNDVIRKGRTVKNKMFRLRGGFDIKRNDGATGTIYFKMDGDQLMFNMIVFVSFV</sequence>
<gene>
    <name evidence="2" type="ORF">CRE_22782</name>
</gene>
<reference evidence="2" key="1">
    <citation type="submission" date="2007-07" db="EMBL/GenBank/DDBJ databases">
        <title>PCAP assembly of the Caenorhabditis remanei genome.</title>
        <authorList>
            <consortium name="The Caenorhabditis remanei Sequencing Consortium"/>
            <person name="Wilson R.K."/>
        </authorList>
    </citation>
    <scope>NUCLEOTIDE SEQUENCE [LARGE SCALE GENOMIC DNA]</scope>
    <source>
        <strain evidence="2">PB4641</strain>
    </source>
</reference>
<protein>
    <recommendedName>
        <fullName evidence="1">F-box domain-containing protein</fullName>
    </recommendedName>
</protein>